<evidence type="ECO:0000256" key="2">
    <source>
        <dbReference type="ARBA" id="ARBA00022475"/>
    </source>
</evidence>
<evidence type="ECO:0000256" key="3">
    <source>
        <dbReference type="ARBA" id="ARBA00022692"/>
    </source>
</evidence>
<keyword evidence="10" id="KW-0739">Sodium transport</keyword>
<dbReference type="SFLD" id="SFLDS00003">
    <property type="entry name" value="Haloacid_Dehalogenase"/>
    <property type="match status" value="1"/>
</dbReference>
<feature type="transmembrane region" description="Helical" evidence="14">
    <location>
        <begin position="108"/>
        <end position="132"/>
    </location>
</feature>
<evidence type="ECO:0000313" key="17">
    <source>
        <dbReference type="Proteomes" id="UP001054902"/>
    </source>
</evidence>
<dbReference type="Proteomes" id="UP001054902">
    <property type="component" value="Unassembled WGS sequence"/>
</dbReference>
<organism evidence="16 17">
    <name type="scientific">Chaetoceros tenuissimus</name>
    <dbReference type="NCBI Taxonomy" id="426638"/>
    <lineage>
        <taxon>Eukaryota</taxon>
        <taxon>Sar</taxon>
        <taxon>Stramenopiles</taxon>
        <taxon>Ochrophyta</taxon>
        <taxon>Bacillariophyta</taxon>
        <taxon>Coscinodiscophyceae</taxon>
        <taxon>Chaetocerotophycidae</taxon>
        <taxon>Chaetocerotales</taxon>
        <taxon>Chaetocerotaceae</taxon>
        <taxon>Chaetoceros</taxon>
    </lineage>
</organism>
<dbReference type="SUPFAM" id="SSF81665">
    <property type="entry name" value="Calcium ATPase, transmembrane domain M"/>
    <property type="match status" value="1"/>
</dbReference>
<reference evidence="16 17" key="1">
    <citation type="journal article" date="2021" name="Sci. Rep.">
        <title>The genome of the diatom Chaetoceros tenuissimus carries an ancient integrated fragment of an extant virus.</title>
        <authorList>
            <person name="Hongo Y."/>
            <person name="Kimura K."/>
            <person name="Takaki Y."/>
            <person name="Yoshida Y."/>
            <person name="Baba S."/>
            <person name="Kobayashi G."/>
            <person name="Nagasaki K."/>
            <person name="Hano T."/>
            <person name="Tomaru Y."/>
        </authorList>
    </citation>
    <scope>NUCLEOTIDE SEQUENCE [LARGE SCALE GENOMIC DNA]</scope>
    <source>
        <strain evidence="16 17">NIES-3715</strain>
    </source>
</reference>
<evidence type="ECO:0000256" key="5">
    <source>
        <dbReference type="ARBA" id="ARBA00022840"/>
    </source>
</evidence>
<keyword evidence="3 14" id="KW-0812">Transmembrane</keyword>
<evidence type="ECO:0000256" key="9">
    <source>
        <dbReference type="ARBA" id="ARBA00023136"/>
    </source>
</evidence>
<dbReference type="InterPro" id="IPR050510">
    <property type="entry name" value="Cation_transp_ATPase_P-type"/>
</dbReference>
<evidence type="ECO:0000256" key="7">
    <source>
        <dbReference type="ARBA" id="ARBA00022989"/>
    </source>
</evidence>
<dbReference type="EMBL" id="BLLK01000022">
    <property type="protein sequence ID" value="GFH45666.1"/>
    <property type="molecule type" value="Genomic_DNA"/>
</dbReference>
<keyword evidence="8" id="KW-0915">Sodium</keyword>
<dbReference type="PRINTS" id="PR00119">
    <property type="entry name" value="CATATPASE"/>
</dbReference>
<dbReference type="FunFam" id="3.40.50.1000:FF:000028">
    <property type="entry name" value="Calcium-transporting P-type ATPase, putative"/>
    <property type="match status" value="1"/>
</dbReference>
<keyword evidence="17" id="KW-1185">Reference proteome</keyword>
<dbReference type="InterPro" id="IPR018303">
    <property type="entry name" value="ATPase_P-typ_P_site"/>
</dbReference>
<protein>
    <recommendedName>
        <fullName evidence="13">P-type sodium-transporting ATPase4</fullName>
        <ecNumber evidence="11">7.2.2.3</ecNumber>
    </recommendedName>
</protein>
<feature type="transmembrane region" description="Helical" evidence="14">
    <location>
        <begin position="964"/>
        <end position="985"/>
    </location>
</feature>
<dbReference type="SFLD" id="SFLDF00027">
    <property type="entry name" value="p-type_atpase"/>
    <property type="match status" value="1"/>
</dbReference>
<dbReference type="GO" id="GO:0036376">
    <property type="term" value="P:sodium ion export across plasma membrane"/>
    <property type="evidence" value="ECO:0007669"/>
    <property type="project" value="TreeGrafter"/>
</dbReference>
<dbReference type="PRINTS" id="PR00120">
    <property type="entry name" value="HATPASE"/>
</dbReference>
<dbReference type="GO" id="GO:0005524">
    <property type="term" value="F:ATP binding"/>
    <property type="evidence" value="ECO:0007669"/>
    <property type="project" value="UniProtKB-KW"/>
</dbReference>
<gene>
    <name evidence="16" type="ORF">CTEN210_02141</name>
</gene>
<keyword evidence="7 14" id="KW-1133">Transmembrane helix</keyword>
<dbReference type="PANTHER" id="PTHR43294:SF21">
    <property type="entry name" value="CATION TRANSPORTING ATPASE"/>
    <property type="match status" value="1"/>
</dbReference>
<sequence>MGKDAEAVDATPEREVVSWHALTVDECITRLRCDADLCKAGLTSAQAAERLAEYGPNKMSEAEKETLCEKIWKQVANVLVCILVIVAVVSAARAIVEQVAVEEPNSTTILTSWVQVGLITTVITVNTIIGIIQEGSAEAAAEALKNMLSADARVIRDGKETMIPAIDVVPGDVIILSLGDRCPADMRVIESVNLACQEAALTGEAVPIDKEPKAMDVPEGTNPENLALGDRRNMTFSATLVAQGSGVGIAIATGDETQIGTINKLVSQVEKKKTNVLEQIDQVSKLLAFLIGIATLTTFFIAFFASGQSAFEAVSTALVCCVAMIPEGLEAIVTLTYAWATTNMAKNNAIIRALPAVETLGSVTVICSDKTGTLTQNVMSLTAFVTSNAHYKFDVNATERVPTNFVREDAYLAERAQHQMKKSVSSVIKDGANSGVPRKGHAESSNHFSIDTSLHPVEIEGEEKPAAAVSTEGPFAMGASPDSDFVKNALIGGVLCSKCILGENGGREGEIGNPTELSILRAAYFSGISIEDLKTQAPIIAEVPFSSEYKFMATVHDEGDADNYTVFVKGAPDRMVKLCATQAKGGVISDLEPCDQNYWIEKIAILSSHGLRVLALCRATVPKSSVEKGENLGPEFVNGRDEGKWLTIVGLCAIMDPPRPECVQAIREAKGAGVRVAMITGDHKDTATAIGHMLGIVDEKYDGAITGPELDEMSDDEMKETVMKYNVFARASPQNKIRIVKALQAMKQISSMTGDGVNDAPALKAADMGVAMGKEGTDVAREASEMILADDNFATIVTAVKEGRTVWDNLRKVLFINTPINNAQGMSVLFGLAFGLKQSPLSPIQVLYSNLICAITLGFVAAIEPAEEGIMSLPPRRIGKRLIGRYLLLRILLGTFTLTLLVVSSAFWLKGYNDAELFSYYDCNDPFNPINDKDSVFFGTDCAEFRDSPDTPLKYYLEDIRACAFNVLDFGAISVTLSARFTYLSSIHPRVFYGNKYAWYSVFIVAVLQILITYIPGLNNVVFQMRGMDGTQWGITILYMVVVFFVMEAEKAVRRHLKFKGEDVDDRQYGVFDNPMEGEATDDALLPKGASNLNLVSLEK</sequence>
<dbReference type="GO" id="GO:0005886">
    <property type="term" value="C:plasma membrane"/>
    <property type="evidence" value="ECO:0007669"/>
    <property type="project" value="UniProtKB-SubCell"/>
</dbReference>
<keyword evidence="4" id="KW-0547">Nucleotide-binding</keyword>
<dbReference type="GO" id="GO:0030007">
    <property type="term" value="P:intracellular potassium ion homeostasis"/>
    <property type="evidence" value="ECO:0007669"/>
    <property type="project" value="TreeGrafter"/>
</dbReference>
<dbReference type="SUPFAM" id="SSF81660">
    <property type="entry name" value="Metal cation-transporting ATPase, ATP-binding domain N"/>
    <property type="match status" value="1"/>
</dbReference>
<evidence type="ECO:0000259" key="15">
    <source>
        <dbReference type="SMART" id="SM00831"/>
    </source>
</evidence>
<dbReference type="Gene3D" id="1.20.1110.10">
    <property type="entry name" value="Calcium-transporting ATPase, transmembrane domain"/>
    <property type="match status" value="1"/>
</dbReference>
<dbReference type="SMART" id="SM00831">
    <property type="entry name" value="Cation_ATPase_N"/>
    <property type="match status" value="1"/>
</dbReference>
<accession>A0AAD3CIV7</accession>
<feature type="transmembrane region" description="Helical" evidence="14">
    <location>
        <begin position="997"/>
        <end position="1018"/>
    </location>
</feature>
<dbReference type="InterPro" id="IPR023298">
    <property type="entry name" value="ATPase_P-typ_TM_dom_sf"/>
</dbReference>
<dbReference type="GO" id="GO:0005391">
    <property type="term" value="F:P-type sodium:potassium-exchanging transporter activity"/>
    <property type="evidence" value="ECO:0007669"/>
    <property type="project" value="TreeGrafter"/>
</dbReference>
<evidence type="ECO:0000256" key="14">
    <source>
        <dbReference type="SAM" id="Phobius"/>
    </source>
</evidence>
<dbReference type="AlphaFoldDB" id="A0AAD3CIV7"/>
<evidence type="ECO:0000256" key="4">
    <source>
        <dbReference type="ARBA" id="ARBA00022741"/>
    </source>
</evidence>
<dbReference type="InterPro" id="IPR023299">
    <property type="entry name" value="ATPase_P-typ_cyto_dom_N"/>
</dbReference>
<dbReference type="GO" id="GO:1902600">
    <property type="term" value="P:proton transmembrane transport"/>
    <property type="evidence" value="ECO:0007669"/>
    <property type="project" value="TreeGrafter"/>
</dbReference>
<keyword evidence="6" id="KW-1278">Translocase</keyword>
<feature type="transmembrane region" description="Helical" evidence="14">
    <location>
        <begin position="846"/>
        <end position="866"/>
    </location>
</feature>
<keyword evidence="5" id="KW-0067">ATP-binding</keyword>
<feature type="transmembrane region" description="Helical" evidence="14">
    <location>
        <begin position="887"/>
        <end position="909"/>
    </location>
</feature>
<keyword evidence="10" id="KW-0406">Ion transport</keyword>
<dbReference type="Gene3D" id="2.70.150.10">
    <property type="entry name" value="Calcium-transporting ATPase, cytoplasmic transduction domain A"/>
    <property type="match status" value="1"/>
</dbReference>
<dbReference type="InterPro" id="IPR044492">
    <property type="entry name" value="P_typ_ATPase_HD_dom"/>
</dbReference>
<dbReference type="Pfam" id="PF00689">
    <property type="entry name" value="Cation_ATPase_C"/>
    <property type="match status" value="1"/>
</dbReference>
<evidence type="ECO:0000256" key="12">
    <source>
        <dbReference type="ARBA" id="ARBA00049499"/>
    </source>
</evidence>
<dbReference type="InterPro" id="IPR006068">
    <property type="entry name" value="ATPase_P-typ_cation-transptr_C"/>
</dbReference>
<evidence type="ECO:0000313" key="16">
    <source>
        <dbReference type="EMBL" id="GFH45666.1"/>
    </source>
</evidence>
<feature type="domain" description="Cation-transporting P-type ATPase N-terminal" evidence="15">
    <location>
        <begin position="18"/>
        <end position="95"/>
    </location>
</feature>
<name>A0AAD3CIV7_9STRA</name>
<dbReference type="Gene3D" id="3.40.1110.10">
    <property type="entry name" value="Calcium-transporting ATPase, cytoplasmic domain N"/>
    <property type="match status" value="1"/>
</dbReference>
<dbReference type="GO" id="GO:0006883">
    <property type="term" value="P:intracellular sodium ion homeostasis"/>
    <property type="evidence" value="ECO:0007669"/>
    <property type="project" value="TreeGrafter"/>
</dbReference>
<dbReference type="Pfam" id="PF13246">
    <property type="entry name" value="Cation_ATPase"/>
    <property type="match status" value="1"/>
</dbReference>
<comment type="catalytic activity">
    <reaction evidence="12">
        <text>Na(+)(in) + ATP + H2O = Na(+)(out) + ADP + phosphate + H(+)</text>
        <dbReference type="Rhea" id="RHEA:14633"/>
        <dbReference type="ChEBI" id="CHEBI:15377"/>
        <dbReference type="ChEBI" id="CHEBI:15378"/>
        <dbReference type="ChEBI" id="CHEBI:29101"/>
        <dbReference type="ChEBI" id="CHEBI:30616"/>
        <dbReference type="ChEBI" id="CHEBI:43474"/>
        <dbReference type="ChEBI" id="CHEBI:456216"/>
        <dbReference type="EC" id="7.2.2.3"/>
    </reaction>
    <physiologicalReaction direction="left-to-right" evidence="12">
        <dbReference type="Rhea" id="RHEA:14634"/>
    </physiologicalReaction>
</comment>
<keyword evidence="10" id="KW-0813">Transport</keyword>
<feature type="transmembrane region" description="Helical" evidence="14">
    <location>
        <begin position="75"/>
        <end position="96"/>
    </location>
</feature>
<dbReference type="InterPro" id="IPR001757">
    <property type="entry name" value="P_typ_ATPase"/>
</dbReference>
<feature type="transmembrane region" description="Helical" evidence="14">
    <location>
        <begin position="1030"/>
        <end position="1049"/>
    </location>
</feature>
<dbReference type="EC" id="7.2.2.3" evidence="11"/>
<evidence type="ECO:0000256" key="8">
    <source>
        <dbReference type="ARBA" id="ARBA00023053"/>
    </source>
</evidence>
<feature type="transmembrane region" description="Helical" evidence="14">
    <location>
        <begin position="286"/>
        <end position="305"/>
    </location>
</feature>
<dbReference type="NCBIfam" id="TIGR01494">
    <property type="entry name" value="ATPase_P-type"/>
    <property type="match status" value="2"/>
</dbReference>
<proteinExistence type="predicted"/>
<dbReference type="InterPro" id="IPR036412">
    <property type="entry name" value="HAD-like_sf"/>
</dbReference>
<dbReference type="Pfam" id="PF00122">
    <property type="entry name" value="E1-E2_ATPase"/>
    <property type="match status" value="1"/>
</dbReference>
<dbReference type="SUPFAM" id="SSF56784">
    <property type="entry name" value="HAD-like"/>
    <property type="match status" value="1"/>
</dbReference>
<dbReference type="PROSITE" id="PS00154">
    <property type="entry name" value="ATPASE_E1_E2"/>
    <property type="match status" value="1"/>
</dbReference>
<keyword evidence="2" id="KW-1003">Cell membrane</keyword>
<dbReference type="Gene3D" id="3.40.50.1000">
    <property type="entry name" value="HAD superfamily/HAD-like"/>
    <property type="match status" value="1"/>
</dbReference>
<dbReference type="InterPro" id="IPR008250">
    <property type="entry name" value="ATPase_P-typ_transduc_dom_A_sf"/>
</dbReference>
<dbReference type="GO" id="GO:0016887">
    <property type="term" value="F:ATP hydrolysis activity"/>
    <property type="evidence" value="ECO:0007669"/>
    <property type="project" value="InterPro"/>
</dbReference>
<evidence type="ECO:0000256" key="10">
    <source>
        <dbReference type="ARBA" id="ARBA00023201"/>
    </source>
</evidence>
<dbReference type="SUPFAM" id="SSF81653">
    <property type="entry name" value="Calcium ATPase, transduction domain A"/>
    <property type="match status" value="1"/>
</dbReference>
<dbReference type="SFLD" id="SFLDG00002">
    <property type="entry name" value="C1.7:_P-type_atpase_like"/>
    <property type="match status" value="1"/>
</dbReference>
<evidence type="ECO:0000256" key="1">
    <source>
        <dbReference type="ARBA" id="ARBA00004651"/>
    </source>
</evidence>
<comment type="subcellular location">
    <subcellularLocation>
        <location evidence="1">Cell membrane</location>
        <topology evidence="1">Multi-pass membrane protein</topology>
    </subcellularLocation>
</comment>
<evidence type="ECO:0000256" key="11">
    <source>
        <dbReference type="ARBA" id="ARBA00035029"/>
    </source>
</evidence>
<dbReference type="InterPro" id="IPR059000">
    <property type="entry name" value="ATPase_P-type_domA"/>
</dbReference>
<dbReference type="Pfam" id="PF00690">
    <property type="entry name" value="Cation_ATPase_N"/>
    <property type="match status" value="1"/>
</dbReference>
<dbReference type="FunFam" id="3.40.50.1000:FF:000001">
    <property type="entry name" value="Phospholipid-transporting ATPase IC"/>
    <property type="match status" value="1"/>
</dbReference>
<dbReference type="InterPro" id="IPR004014">
    <property type="entry name" value="ATPase_P-typ_cation-transptr_N"/>
</dbReference>
<evidence type="ECO:0000256" key="13">
    <source>
        <dbReference type="ARBA" id="ARBA00067200"/>
    </source>
</evidence>
<dbReference type="GO" id="GO:1990573">
    <property type="term" value="P:potassium ion import across plasma membrane"/>
    <property type="evidence" value="ECO:0007669"/>
    <property type="project" value="TreeGrafter"/>
</dbReference>
<dbReference type="InterPro" id="IPR023214">
    <property type="entry name" value="HAD_sf"/>
</dbReference>
<comment type="caution">
    <text evidence="16">The sequence shown here is derived from an EMBL/GenBank/DDBJ whole genome shotgun (WGS) entry which is preliminary data.</text>
</comment>
<keyword evidence="9 14" id="KW-0472">Membrane</keyword>
<dbReference type="PANTHER" id="PTHR43294">
    <property type="entry name" value="SODIUM/POTASSIUM-TRANSPORTING ATPASE SUBUNIT ALPHA"/>
    <property type="match status" value="1"/>
</dbReference>
<evidence type="ECO:0000256" key="6">
    <source>
        <dbReference type="ARBA" id="ARBA00022967"/>
    </source>
</evidence>